<dbReference type="SUPFAM" id="SSF56487">
    <property type="entry name" value="SRCR-like"/>
    <property type="match status" value="2"/>
</dbReference>
<dbReference type="Pfam" id="PF00530">
    <property type="entry name" value="SRCR"/>
    <property type="match status" value="2"/>
</dbReference>
<name>A0A9W7EIG4_9STRA</name>
<feature type="non-terminal residue" evidence="4">
    <location>
        <position position="1"/>
    </location>
</feature>
<dbReference type="EMBL" id="BRXW01000858">
    <property type="protein sequence ID" value="GMH78028.1"/>
    <property type="molecule type" value="Genomic_DNA"/>
</dbReference>
<dbReference type="Proteomes" id="UP001165122">
    <property type="component" value="Unassembled WGS sequence"/>
</dbReference>
<evidence type="ECO:0000259" key="3">
    <source>
        <dbReference type="PROSITE" id="PS50287"/>
    </source>
</evidence>
<comment type="caution">
    <text evidence="4">The sequence shown here is derived from an EMBL/GenBank/DDBJ whole genome shotgun (WGS) entry which is preliminary data.</text>
</comment>
<dbReference type="GO" id="GO:0016020">
    <property type="term" value="C:membrane"/>
    <property type="evidence" value="ECO:0007669"/>
    <property type="project" value="InterPro"/>
</dbReference>
<dbReference type="SMART" id="SM01411">
    <property type="entry name" value="Ephrin_rec_like"/>
    <property type="match status" value="4"/>
</dbReference>
<feature type="domain" description="SRCR" evidence="3">
    <location>
        <begin position="1"/>
        <end position="100"/>
    </location>
</feature>
<dbReference type="Gene3D" id="2.10.50.10">
    <property type="entry name" value="Tumor Necrosis Factor Receptor, subunit A, domain 2"/>
    <property type="match status" value="3"/>
</dbReference>
<feature type="domain" description="SRCR" evidence="3">
    <location>
        <begin position="494"/>
        <end position="635"/>
    </location>
</feature>
<dbReference type="OrthoDB" id="432384at2759"/>
<sequence>VEGRLEICHDEEWFSFRVQSYYPFTDEDAQVACRQLGNQYDYDVTYSDDLSTYSTPDGNTNFGPYDLDCVGDEAAVSECDWHFSTLGNSDPDDAPGVTCRFEARGGCVDCVSGKYNMLEGGDCTDCAEGKYSSSGETSCTICQAGKITASTGSSSCSSCPSGKVSNADFTECVCAPGSQPDSSDGCEECAAGKASATASSDACESCRPGTYAESTGLSSCSDCAAGKYMRSSGATSCSDCPSELTSRSDFQDCACSLGHGIVAPTGQLAAGTSIRLNVGTSSFEGPSFDDQGQVTGRLEYKLFGWGTVGDKDTNTYRFGEKEAQVACRQLGLETGYDVLLNSSFVPSSETSNGYLNPLLDDLSCDPADSSLASCLNGAESTNAGTSNSYDIGVTCKFAECESCKHGAYSDTLENKECQICVAGAYNPKNVSTTKSDCLKCSSESYSSPGSIECSSCPAELVQAEDGGSCACDLGRQPALATPTGSLQYSSESTIRLSQSSSSVQAPSFSSDGTIYGRLEIRNPSSADGEWGTVSGIYTHYDSSSGRWGHSSSLPNIATAVVACKQLAKELGYYSDPLSAEVLHFEDDRVIEGYLDPVLTKMECVTTLSAIGGCSYSSDADKVPEENYFDVGLQCKFWAASESNTCEACVAGKVSSGATNELCTDCPKNHYNPSYGATSCDECQAFGILDMFGPEGSPSDSMCFSGPGLWSNLYITDNAFYKIDDDGETFSTDGHGNWGSISVSFVSRDIFLALDNQGCVYEYSSESMARIGTFATISNYLDDTAVLYLDQQGLVAVGAQDGIYFFALEDGLGGRNLGESSYDRFIDLEDPKQFCLGEFENELLILTEIGSADKITRKCAPGTNCSSEREGVVVYDASGSYDFYDVAVLKEMGVILVTVSSNLIYSVRSCPLSGSAMDIDTDCSQFENRRSTTMVDQFSYYSWQPHYMHVDSSKRVVYVLGYYKMWALDFDGNYVHTMLDLPMVGATQIAFKPHVVYQGSEIKPPASDSKAGSVTEFPLDLYDNRNKALSDEFDFAYLSSKVTVRAEGYVQVADGLNAKIDIDGDVEHSGTSMTAKLGINFAGVWQVHVSGESNGVPIEFMNSPFDLTVEPDDTDASKTEVDFPSEIVAGNKLEGRFKLYDTYRNPTSFSVDRLFNELIGYPSNLGGTFVKSNGAWEYSTSQNLTKAGPYTLKVTLGDDEHIIGSPFQFDVVADDPVPSNCGSNVKDMDKELFSSGSTFTGAMVLKAIPRDQYRNLVLNTVGFEAHVRLISGGIPGEAIIVALDAADQYETEVPIAEESETVIEVGILYNGEF</sequence>
<evidence type="ECO:0000313" key="5">
    <source>
        <dbReference type="Proteomes" id="UP001165122"/>
    </source>
</evidence>
<dbReference type="Gene3D" id="3.10.250.10">
    <property type="entry name" value="SRCR-like domain"/>
    <property type="match status" value="2"/>
</dbReference>
<dbReference type="InterPro" id="IPR001190">
    <property type="entry name" value="SRCR"/>
</dbReference>
<dbReference type="Gene3D" id="2.60.40.10">
    <property type="entry name" value="Immunoglobulins"/>
    <property type="match status" value="1"/>
</dbReference>
<feature type="non-terminal residue" evidence="4">
    <location>
        <position position="1312"/>
    </location>
</feature>
<dbReference type="PANTHER" id="PTHR46104:SF1">
    <property type="entry name" value="GENE 9195-RELATED"/>
    <property type="match status" value="1"/>
</dbReference>
<feature type="domain" description="SRCR" evidence="3">
    <location>
        <begin position="274"/>
        <end position="396"/>
    </location>
</feature>
<proteinExistence type="predicted"/>
<dbReference type="InterPro" id="IPR013783">
    <property type="entry name" value="Ig-like_fold"/>
</dbReference>
<dbReference type="PANTHER" id="PTHR46104">
    <property type="entry name" value="GENE 9195-RELATED-RELATED"/>
    <property type="match status" value="1"/>
</dbReference>
<dbReference type="PROSITE" id="PS50287">
    <property type="entry name" value="SRCR_2"/>
    <property type="match status" value="3"/>
</dbReference>
<dbReference type="InterPro" id="IPR017868">
    <property type="entry name" value="Filamin/ABP280_repeat-like"/>
</dbReference>
<keyword evidence="1" id="KW-1015">Disulfide bond</keyword>
<evidence type="ECO:0000313" key="4">
    <source>
        <dbReference type="EMBL" id="GMH78028.1"/>
    </source>
</evidence>
<accession>A0A9W7EIG4</accession>
<reference evidence="5" key="1">
    <citation type="journal article" date="2023" name="Commun. Biol.">
        <title>Genome analysis of Parmales, the sister group of diatoms, reveals the evolutionary specialization of diatoms from phago-mixotrophs to photoautotrophs.</title>
        <authorList>
            <person name="Ban H."/>
            <person name="Sato S."/>
            <person name="Yoshikawa S."/>
            <person name="Yamada K."/>
            <person name="Nakamura Y."/>
            <person name="Ichinomiya M."/>
            <person name="Sato N."/>
            <person name="Blanc-Mathieu R."/>
            <person name="Endo H."/>
            <person name="Kuwata A."/>
            <person name="Ogata H."/>
        </authorList>
    </citation>
    <scope>NUCLEOTIDE SEQUENCE [LARGE SCALE GENOMIC DNA]</scope>
    <source>
        <strain evidence="5">NIES 3700</strain>
    </source>
</reference>
<organism evidence="4 5">
    <name type="scientific">Triparma laevis f. longispina</name>
    <dbReference type="NCBI Taxonomy" id="1714387"/>
    <lineage>
        <taxon>Eukaryota</taxon>
        <taxon>Sar</taxon>
        <taxon>Stramenopiles</taxon>
        <taxon>Ochrophyta</taxon>
        <taxon>Bolidophyceae</taxon>
        <taxon>Parmales</taxon>
        <taxon>Triparmaceae</taxon>
        <taxon>Triparma</taxon>
    </lineage>
</organism>
<dbReference type="InterPro" id="IPR009030">
    <property type="entry name" value="Growth_fac_rcpt_cys_sf"/>
</dbReference>
<dbReference type="SUPFAM" id="SSF57184">
    <property type="entry name" value="Growth factor receptor domain"/>
    <property type="match status" value="2"/>
</dbReference>
<gene>
    <name evidence="4" type="ORF">TrLO_g4021</name>
</gene>
<feature type="repeat" description="Filamin" evidence="2">
    <location>
        <begin position="1169"/>
        <end position="1210"/>
    </location>
</feature>
<dbReference type="Pfam" id="PF07699">
    <property type="entry name" value="Ephrin_rec_like"/>
    <property type="match status" value="1"/>
</dbReference>
<dbReference type="InterPro" id="IPR036772">
    <property type="entry name" value="SRCR-like_dom_sf"/>
</dbReference>
<evidence type="ECO:0000256" key="1">
    <source>
        <dbReference type="ARBA" id="ARBA00023157"/>
    </source>
</evidence>
<keyword evidence="5" id="KW-1185">Reference proteome</keyword>
<protein>
    <recommendedName>
        <fullName evidence="3">SRCR domain-containing protein</fullName>
    </recommendedName>
</protein>
<dbReference type="PROSITE" id="PS50194">
    <property type="entry name" value="FILAMIN_REPEAT"/>
    <property type="match status" value="1"/>
</dbReference>
<dbReference type="SMART" id="SM00202">
    <property type="entry name" value="SR"/>
    <property type="match status" value="2"/>
</dbReference>
<evidence type="ECO:0000256" key="2">
    <source>
        <dbReference type="PROSITE-ProRule" id="PRU00087"/>
    </source>
</evidence>
<dbReference type="InterPro" id="IPR011641">
    <property type="entry name" value="Tyr-kin_ephrin_A/B_rcpt-like"/>
</dbReference>